<accession>A0A5J6TPZ0</accession>
<feature type="region of interest" description="Disordered" evidence="2">
    <location>
        <begin position="169"/>
        <end position="193"/>
    </location>
</feature>
<dbReference type="InterPro" id="IPR036365">
    <property type="entry name" value="PGBD-like_sf"/>
</dbReference>
<evidence type="ECO:0000256" key="1">
    <source>
        <dbReference type="ARBA" id="ARBA00022529"/>
    </source>
</evidence>
<reference evidence="5 6" key="1">
    <citation type="submission" date="2019-07" db="EMBL/GenBank/DDBJ databases">
        <authorList>
            <person name="Zack K."/>
            <person name="Stoner T.H."/>
            <person name="Garlena R.A."/>
            <person name="Russell D.A."/>
            <person name="Pope W.H."/>
            <person name="Jacobs-Sera D."/>
            <person name="Hatfull G.F."/>
        </authorList>
    </citation>
    <scope>NUCLEOTIDE SEQUENCE [LARGE SCALE GENOMIC DNA]</scope>
</reference>
<feature type="domain" description="Peptidoglycan binding-like" evidence="3">
    <location>
        <begin position="300"/>
        <end position="337"/>
    </location>
</feature>
<proteinExistence type="predicted"/>
<dbReference type="Proteomes" id="UP000327487">
    <property type="component" value="Segment"/>
</dbReference>
<evidence type="ECO:0000313" key="6">
    <source>
        <dbReference type="Proteomes" id="UP000327487"/>
    </source>
</evidence>
<dbReference type="InterPro" id="IPR036366">
    <property type="entry name" value="PGBDSf"/>
</dbReference>
<feature type="domain" description="Peptidase C51" evidence="4">
    <location>
        <begin position="46"/>
        <end position="126"/>
    </location>
</feature>
<evidence type="ECO:0000259" key="4">
    <source>
        <dbReference type="Pfam" id="PF05257"/>
    </source>
</evidence>
<evidence type="ECO:0000313" key="5">
    <source>
        <dbReference type="EMBL" id="QFG12438.1"/>
    </source>
</evidence>
<dbReference type="SUPFAM" id="SSF47090">
    <property type="entry name" value="PGBD-like"/>
    <property type="match status" value="2"/>
</dbReference>
<dbReference type="Pfam" id="PF05257">
    <property type="entry name" value="CHAP"/>
    <property type="match status" value="1"/>
</dbReference>
<dbReference type="Gene3D" id="1.10.101.10">
    <property type="entry name" value="PGBD-like superfamily/PGBD"/>
    <property type="match status" value="2"/>
</dbReference>
<dbReference type="InterPro" id="IPR002477">
    <property type="entry name" value="Peptidoglycan-bd-like"/>
</dbReference>
<dbReference type="InterPro" id="IPR007921">
    <property type="entry name" value="CHAP_dom"/>
</dbReference>
<keyword evidence="6" id="KW-1185">Reference proteome</keyword>
<protein>
    <submittedName>
        <fullName evidence="5">Endolysin</fullName>
    </submittedName>
</protein>
<dbReference type="InterPro" id="IPR047763">
    <property type="entry name" value="PG_bind_dom_phiBT1-type"/>
</dbReference>
<dbReference type="KEGG" id="vg:64471653"/>
<name>A0A5J6TPZ0_9CAUD</name>
<evidence type="ECO:0000256" key="2">
    <source>
        <dbReference type="SAM" id="MobiDB-lite"/>
    </source>
</evidence>
<dbReference type="NCBIfam" id="NF038080">
    <property type="entry name" value="PG_bind_siph"/>
    <property type="match status" value="1"/>
</dbReference>
<keyword evidence="1" id="KW-0929">Antimicrobial</keyword>
<sequence>MSTQVQDILSTAKAEVGNHEEYSGGHWVNDSKYTRWYGKIPGYSQDGYGYPWCAVYVTWVAHKAGHAGLYPKTAGCETAVNWYKRKGRFSFYPAIGAQVFFGSNGGTHTGIVYDYDDDYIYTYEGNTNASGGAEGDGVYKKKRARRDAYTYGYGYPEFAEGIKSADPDFKDEAPKVDVTPAPEKPATSTPAWDGKTFPGASAFKLGQSHPAVTVLGQRLVAHGFGRFYKEGPGPRFSEADKDATQAFQKAQGWSGSDADGYPGAETWKRLLAAPKAASKPAAPKSTIVALNSAVKPGATHAQVKELQQLLLKAGYGPIPGALSTYYGPETQKAVARFHNKNPKLKSAGKSYDPAIGKQGFVELQKEAGRK</sequence>
<evidence type="ECO:0000259" key="3">
    <source>
        <dbReference type="Pfam" id="PF01471"/>
    </source>
</evidence>
<dbReference type="GeneID" id="64471653"/>
<organism evidence="5 6">
    <name type="scientific">Streptomyces phage Alvy</name>
    <dbReference type="NCBI Taxonomy" id="2599888"/>
    <lineage>
        <taxon>Viruses</taxon>
        <taxon>Duplodnaviria</taxon>
        <taxon>Heunggongvirae</taxon>
        <taxon>Uroviricota</taxon>
        <taxon>Caudoviricetes</taxon>
        <taxon>Arquatrovirinae</taxon>
        <taxon>Caelumvirus</taxon>
        <taxon>Caelumvirus alvy</taxon>
    </lineage>
</organism>
<dbReference type="EMBL" id="MN234208">
    <property type="protein sequence ID" value="QFG12438.1"/>
    <property type="molecule type" value="Genomic_DNA"/>
</dbReference>
<dbReference type="RefSeq" id="YP_010055722.1">
    <property type="nucleotide sequence ID" value="NC_054669.1"/>
</dbReference>
<gene>
    <name evidence="5" type="primary">28</name>
    <name evidence="5" type="ORF">SEA_ALVY_28</name>
</gene>
<dbReference type="Pfam" id="PF01471">
    <property type="entry name" value="PG_binding_1"/>
    <property type="match status" value="1"/>
</dbReference>